<feature type="transmembrane region" description="Helical" evidence="1">
    <location>
        <begin position="65"/>
        <end position="88"/>
    </location>
</feature>
<dbReference type="EMBL" id="JASPKZ010000432">
    <property type="protein sequence ID" value="KAJ9600316.1"/>
    <property type="molecule type" value="Genomic_DNA"/>
</dbReference>
<organism evidence="2 3">
    <name type="scientific">Diploptera punctata</name>
    <name type="common">Pacific beetle cockroach</name>
    <dbReference type="NCBI Taxonomy" id="6984"/>
    <lineage>
        <taxon>Eukaryota</taxon>
        <taxon>Metazoa</taxon>
        <taxon>Ecdysozoa</taxon>
        <taxon>Arthropoda</taxon>
        <taxon>Hexapoda</taxon>
        <taxon>Insecta</taxon>
        <taxon>Pterygota</taxon>
        <taxon>Neoptera</taxon>
        <taxon>Polyneoptera</taxon>
        <taxon>Dictyoptera</taxon>
        <taxon>Blattodea</taxon>
        <taxon>Blaberoidea</taxon>
        <taxon>Blaberidae</taxon>
        <taxon>Diplopterinae</taxon>
        <taxon>Diploptera</taxon>
    </lineage>
</organism>
<keyword evidence="1" id="KW-1133">Transmembrane helix</keyword>
<sequence>HIDSLEVAEVSFPPQQLVPVLQGGRILIYFPSQHGGVVVSFASLRNNLRRTMASRAAVASSKFPCLIMSTIFGSSALFVSHLSSSMYLEIDGLKY</sequence>
<evidence type="ECO:0000256" key="1">
    <source>
        <dbReference type="SAM" id="Phobius"/>
    </source>
</evidence>
<feature type="transmembrane region" description="Helical" evidence="1">
    <location>
        <begin position="26"/>
        <end position="44"/>
    </location>
</feature>
<accession>A0AAD8AKG3</accession>
<reference evidence="2" key="2">
    <citation type="submission" date="2023-05" db="EMBL/GenBank/DDBJ databases">
        <authorList>
            <person name="Fouks B."/>
        </authorList>
    </citation>
    <scope>NUCLEOTIDE SEQUENCE</scope>
    <source>
        <strain evidence="2">Stay&amp;Tobe</strain>
        <tissue evidence="2">Testes</tissue>
    </source>
</reference>
<protein>
    <submittedName>
        <fullName evidence="2">Uncharacterized protein</fullName>
    </submittedName>
</protein>
<dbReference type="AlphaFoldDB" id="A0AAD8AKG3"/>
<reference evidence="2" key="1">
    <citation type="journal article" date="2023" name="IScience">
        <title>Live-bearing cockroach genome reveals convergent evolutionary mechanisms linked to viviparity in insects and beyond.</title>
        <authorList>
            <person name="Fouks B."/>
            <person name="Harrison M.C."/>
            <person name="Mikhailova A.A."/>
            <person name="Marchal E."/>
            <person name="English S."/>
            <person name="Carruthers M."/>
            <person name="Jennings E.C."/>
            <person name="Chiamaka E.L."/>
            <person name="Frigard R.A."/>
            <person name="Pippel M."/>
            <person name="Attardo G.M."/>
            <person name="Benoit J.B."/>
            <person name="Bornberg-Bauer E."/>
            <person name="Tobe S.S."/>
        </authorList>
    </citation>
    <scope>NUCLEOTIDE SEQUENCE</scope>
    <source>
        <strain evidence="2">Stay&amp;Tobe</strain>
    </source>
</reference>
<dbReference type="Proteomes" id="UP001233999">
    <property type="component" value="Unassembled WGS sequence"/>
</dbReference>
<keyword evidence="1" id="KW-0472">Membrane</keyword>
<evidence type="ECO:0000313" key="2">
    <source>
        <dbReference type="EMBL" id="KAJ9600316.1"/>
    </source>
</evidence>
<feature type="non-terminal residue" evidence="2">
    <location>
        <position position="95"/>
    </location>
</feature>
<keyword evidence="3" id="KW-1185">Reference proteome</keyword>
<name>A0AAD8AKG3_DIPPU</name>
<proteinExistence type="predicted"/>
<evidence type="ECO:0000313" key="3">
    <source>
        <dbReference type="Proteomes" id="UP001233999"/>
    </source>
</evidence>
<feature type="non-terminal residue" evidence="2">
    <location>
        <position position="1"/>
    </location>
</feature>
<comment type="caution">
    <text evidence="2">The sequence shown here is derived from an EMBL/GenBank/DDBJ whole genome shotgun (WGS) entry which is preliminary data.</text>
</comment>
<gene>
    <name evidence="2" type="ORF">L9F63_009392</name>
</gene>
<keyword evidence="1" id="KW-0812">Transmembrane</keyword>